<organism evidence="2">
    <name type="scientific">Sinomonas puerhi</name>
    <dbReference type="NCBI Taxonomy" id="3238584"/>
    <lineage>
        <taxon>Bacteria</taxon>
        <taxon>Bacillati</taxon>
        <taxon>Actinomycetota</taxon>
        <taxon>Actinomycetes</taxon>
        <taxon>Micrococcales</taxon>
        <taxon>Micrococcaceae</taxon>
        <taxon>Sinomonas</taxon>
    </lineage>
</organism>
<keyword evidence="1" id="KW-1133">Transmembrane helix</keyword>
<sequence length="440" mass="47766">MVVTNEINWPGLGDFPDRGRRIAALLFGAPLWVHRRVDSISLGVAGATRRAISFDFTLPSDLAVPGSDGRVLVPLALIEKGALRRVSATGPDDHPMPVLGRDDNTQLAVEMLVQITSPGVPRPTEESEQMRDLIHRVVGFNPAETSAETRRAIEVEVDRELMPWSGIADPESRAVVARMVKGFLDQFLLVVEVDGDLVGKRTVVKFSYDRSLPIPDLGNRVGIIEFDLPDAGLAHSQHVEFSAPAGLVVRRLSVQETAGDEYVADPREDVPAKPRSTAHVAFAPSENYSGAEVSVELVPAVSGVFTFTVVGVMVVLLFAVAVAAEKFFGAPILSPRFTVPSQAVSLLLVGPALFLSWMARAPEHRALAVMLLPLRLMLISCAGVLLTAGIGVGVPLEPWWWDLLWLVVVVVAVAILLGLVLYLVNARRMARSLWKWARSQ</sequence>
<dbReference type="KEGG" id="spue:AB5L97_09440"/>
<keyword evidence="1" id="KW-0472">Membrane</keyword>
<dbReference type="EMBL" id="CP163302">
    <property type="protein sequence ID" value="XDP47173.1"/>
    <property type="molecule type" value="Genomic_DNA"/>
</dbReference>
<feature type="transmembrane region" description="Helical" evidence="1">
    <location>
        <begin position="366"/>
        <end position="391"/>
    </location>
</feature>
<dbReference type="AlphaFoldDB" id="A0AB39L8R0"/>
<accession>A0AB39L8R0</accession>
<protein>
    <submittedName>
        <fullName evidence="2">Uncharacterized protein</fullName>
    </submittedName>
</protein>
<feature type="transmembrane region" description="Helical" evidence="1">
    <location>
        <begin position="403"/>
        <end position="424"/>
    </location>
</feature>
<reference evidence="2" key="1">
    <citation type="submission" date="2024-07" db="EMBL/GenBank/DDBJ databases">
        <authorList>
            <person name="fu j."/>
        </authorList>
    </citation>
    <scope>NUCLEOTIDE SEQUENCE</scope>
    <source>
        <strain evidence="2">P10A9</strain>
    </source>
</reference>
<evidence type="ECO:0000313" key="2">
    <source>
        <dbReference type="EMBL" id="XDP47173.1"/>
    </source>
</evidence>
<keyword evidence="1" id="KW-0812">Transmembrane</keyword>
<proteinExistence type="predicted"/>
<feature type="transmembrane region" description="Helical" evidence="1">
    <location>
        <begin position="343"/>
        <end position="359"/>
    </location>
</feature>
<evidence type="ECO:0000256" key="1">
    <source>
        <dbReference type="SAM" id="Phobius"/>
    </source>
</evidence>
<name>A0AB39L8R0_9MICC</name>
<feature type="transmembrane region" description="Helical" evidence="1">
    <location>
        <begin position="297"/>
        <end position="323"/>
    </location>
</feature>
<gene>
    <name evidence="2" type="ORF">AB5L97_09440</name>
</gene>
<dbReference type="RefSeq" id="WP_369047291.1">
    <property type="nucleotide sequence ID" value="NZ_CP163302.1"/>
</dbReference>